<keyword evidence="1" id="KW-0812">Transmembrane</keyword>
<gene>
    <name evidence="2" type="ORF">GCM10017621_03440</name>
</gene>
<sequence length="149" mass="16060">MATFKGVIGSISAGHTVTQMPLIKRHAIEIGDRTVSGLILPAAVDAALEIAPGGTEVELRTGWLAWSRLVMSARVGERTVRMGPMSLFGTTFFVLPLFWIVLFLAVTMGAFFFGLAEESWSDAFFIGAVALFGGLGVLRLLGNLIAWMR</sequence>
<name>A0A9W6IIA0_9PROT</name>
<evidence type="ECO:0000256" key="1">
    <source>
        <dbReference type="SAM" id="Phobius"/>
    </source>
</evidence>
<dbReference type="RefSeq" id="WP_271185233.1">
    <property type="nucleotide sequence ID" value="NZ_BSFE01000001.1"/>
</dbReference>
<keyword evidence="1" id="KW-1133">Transmembrane helix</keyword>
<keyword evidence="1" id="KW-0472">Membrane</keyword>
<accession>A0A9W6IIA0</accession>
<evidence type="ECO:0000313" key="3">
    <source>
        <dbReference type="Proteomes" id="UP001143486"/>
    </source>
</evidence>
<feature type="transmembrane region" description="Helical" evidence="1">
    <location>
        <begin position="124"/>
        <end position="147"/>
    </location>
</feature>
<protein>
    <submittedName>
        <fullName evidence="2">Uncharacterized protein</fullName>
    </submittedName>
</protein>
<comment type="caution">
    <text evidence="2">The sequence shown here is derived from an EMBL/GenBank/DDBJ whole genome shotgun (WGS) entry which is preliminary data.</text>
</comment>
<dbReference type="Proteomes" id="UP001143486">
    <property type="component" value="Unassembled WGS sequence"/>
</dbReference>
<dbReference type="EMBL" id="BSFE01000001">
    <property type="protein sequence ID" value="GLK50836.1"/>
    <property type="molecule type" value="Genomic_DNA"/>
</dbReference>
<reference evidence="2" key="2">
    <citation type="submission" date="2023-01" db="EMBL/GenBank/DDBJ databases">
        <authorList>
            <person name="Sun Q."/>
            <person name="Evtushenko L."/>
        </authorList>
    </citation>
    <scope>NUCLEOTIDE SEQUENCE</scope>
    <source>
        <strain evidence="2">VKM B-1513</strain>
    </source>
</reference>
<feature type="transmembrane region" description="Helical" evidence="1">
    <location>
        <begin position="87"/>
        <end position="112"/>
    </location>
</feature>
<evidence type="ECO:0000313" key="2">
    <source>
        <dbReference type="EMBL" id="GLK50836.1"/>
    </source>
</evidence>
<dbReference type="AlphaFoldDB" id="A0A9W6IIA0"/>
<proteinExistence type="predicted"/>
<reference evidence="2" key="1">
    <citation type="journal article" date="2014" name="Int. J. Syst. Evol. Microbiol.">
        <title>Complete genome sequence of Corynebacterium casei LMG S-19264T (=DSM 44701T), isolated from a smear-ripened cheese.</title>
        <authorList>
            <consortium name="US DOE Joint Genome Institute (JGI-PGF)"/>
            <person name="Walter F."/>
            <person name="Albersmeier A."/>
            <person name="Kalinowski J."/>
            <person name="Ruckert C."/>
        </authorList>
    </citation>
    <scope>NUCLEOTIDE SEQUENCE</scope>
    <source>
        <strain evidence="2">VKM B-1513</strain>
    </source>
</reference>
<organism evidence="2 3">
    <name type="scientific">Maricaulis virginensis</name>
    <dbReference type="NCBI Taxonomy" id="144022"/>
    <lineage>
        <taxon>Bacteria</taxon>
        <taxon>Pseudomonadati</taxon>
        <taxon>Pseudomonadota</taxon>
        <taxon>Alphaproteobacteria</taxon>
        <taxon>Maricaulales</taxon>
        <taxon>Maricaulaceae</taxon>
        <taxon>Maricaulis</taxon>
    </lineage>
</organism>
<keyword evidence="3" id="KW-1185">Reference proteome</keyword>